<comment type="function">
    <text evidence="5">A flexible structure which links the flagellar filament to the drive apparatus in the basal body.</text>
</comment>
<dbReference type="PANTHER" id="PTHR30435:SF1">
    <property type="entry name" value="FLAGELLAR HOOK PROTEIN FLGE"/>
    <property type="match status" value="1"/>
</dbReference>
<dbReference type="InterPro" id="IPR020013">
    <property type="entry name" value="Flagellar_FlgE/F/G"/>
</dbReference>
<keyword evidence="11" id="KW-1185">Reference proteome</keyword>
<evidence type="ECO:0000313" key="11">
    <source>
        <dbReference type="Proteomes" id="UP001216510"/>
    </source>
</evidence>
<dbReference type="InterPro" id="IPR037058">
    <property type="entry name" value="Falgellar_hook_FlgE_sf"/>
</dbReference>
<dbReference type="Gene3D" id="2.60.98.20">
    <property type="entry name" value="Flagellar hook protein FlgE"/>
    <property type="match status" value="1"/>
</dbReference>
<proteinExistence type="inferred from homology"/>
<keyword evidence="10" id="KW-0966">Cell projection</keyword>
<evidence type="ECO:0000256" key="5">
    <source>
        <dbReference type="RuleBase" id="RU362116"/>
    </source>
</evidence>
<feature type="domain" description="Flagellar hook protein FlgE D2" evidence="8">
    <location>
        <begin position="178"/>
        <end position="282"/>
    </location>
</feature>
<keyword evidence="4 5" id="KW-0975">Bacterial flagellum</keyword>
<dbReference type="Pfam" id="PF07559">
    <property type="entry name" value="FlgE_D2"/>
    <property type="match status" value="1"/>
</dbReference>
<name>A0ABY8BAD8_9BURK</name>
<feature type="domain" description="Flagellar basal-body/hook protein C-terminal" evidence="7">
    <location>
        <begin position="356"/>
        <end position="397"/>
    </location>
</feature>
<keyword evidence="10" id="KW-0282">Flagellum</keyword>
<evidence type="ECO:0000256" key="2">
    <source>
        <dbReference type="ARBA" id="ARBA00009677"/>
    </source>
</evidence>
<gene>
    <name evidence="10" type="ORF">PX653_26240</name>
</gene>
<dbReference type="PROSITE" id="PS00588">
    <property type="entry name" value="FLAGELLA_BB_ROD"/>
    <property type="match status" value="1"/>
</dbReference>
<dbReference type="Pfam" id="PF06429">
    <property type="entry name" value="Flg_bbr_C"/>
    <property type="match status" value="1"/>
</dbReference>
<evidence type="ECO:0000256" key="3">
    <source>
        <dbReference type="ARBA" id="ARBA00019015"/>
    </source>
</evidence>
<evidence type="ECO:0000259" key="9">
    <source>
        <dbReference type="Pfam" id="PF22692"/>
    </source>
</evidence>
<evidence type="ECO:0000259" key="8">
    <source>
        <dbReference type="Pfam" id="PF07559"/>
    </source>
</evidence>
<protein>
    <recommendedName>
        <fullName evidence="3 5">Flagellar hook protein FlgE</fullName>
    </recommendedName>
</protein>
<dbReference type="RefSeq" id="WP_277415571.1">
    <property type="nucleotide sequence ID" value="NZ_CP119083.1"/>
</dbReference>
<comment type="subcellular location">
    <subcellularLocation>
        <location evidence="1 5">Bacterial flagellum basal body</location>
    </subcellularLocation>
</comment>
<feature type="domain" description="Flagellar basal body rod protein N-terminal" evidence="6">
    <location>
        <begin position="5"/>
        <end position="35"/>
    </location>
</feature>
<feature type="domain" description="Flagellar hook protein FlgE/F/G-like D1" evidence="9">
    <location>
        <begin position="89"/>
        <end position="146"/>
    </location>
</feature>
<evidence type="ECO:0000256" key="4">
    <source>
        <dbReference type="ARBA" id="ARBA00023143"/>
    </source>
</evidence>
<reference evidence="10 11" key="1">
    <citation type="submission" date="2023-02" db="EMBL/GenBank/DDBJ databases">
        <title>Gemone sequence of Telluria chitinolytica ACM 3522T.</title>
        <authorList>
            <person name="Frediansyah A."/>
            <person name="Miess H."/>
            <person name="Gross H."/>
        </authorList>
    </citation>
    <scope>NUCLEOTIDE SEQUENCE [LARGE SCALE GENOMIC DNA]</scope>
    <source>
        <strain evidence="10 11">ACM 3522</strain>
    </source>
</reference>
<dbReference type="InterPro" id="IPR037925">
    <property type="entry name" value="FlgE/F/G-like"/>
</dbReference>
<sequence>MFDTIQIGTSGLTTHSKGLKVVGNNLANVNTPGFKSSQLQFGALFEQGGGGQYAPREQANHGGGVQSLGTKLSFRTGVDQGTGNPLDLAINGNGLYTVKRDDKLLYTRTGDFRFDKDNILVNGVGDKVQGLGKDGKLADVTLADLSRSVPHATETIKLSGNLTSTIAVPPVDAALKGLTIYDKAGLPHTVDLAFKDMADGTFTVTVTEPAATAGTGGSTTATVLGTGTVKFAGGFPVAGSDSFKFTYKAKNVTAFDVKLDFSQNVTSLQTATTLALGSQDGYAAGVLVDQAISSDGTVTVRYSNNQTAKGARLALAEFRTEDDLKELAGGVFEKAGNAEVRYGYAGAESFGTLAPGHREGSNVDLAEEFGNLILMQRGYQASSHVISTANDMIQQLFDMKGR</sequence>
<dbReference type="InterPro" id="IPR019776">
    <property type="entry name" value="Flagellar_basal_body_rod_CS"/>
</dbReference>
<dbReference type="Proteomes" id="UP001216510">
    <property type="component" value="Chromosome"/>
</dbReference>
<dbReference type="EMBL" id="CP119083">
    <property type="protein sequence ID" value="WEF32855.1"/>
    <property type="molecule type" value="Genomic_DNA"/>
</dbReference>
<dbReference type="SUPFAM" id="SSF64518">
    <property type="entry name" value="Phase 1 flagellin"/>
    <property type="match status" value="1"/>
</dbReference>
<keyword evidence="10" id="KW-0969">Cilium</keyword>
<dbReference type="Pfam" id="PF22692">
    <property type="entry name" value="LlgE_F_G_D1"/>
    <property type="match status" value="1"/>
</dbReference>
<dbReference type="InterPro" id="IPR053967">
    <property type="entry name" value="LlgE_F_G-like_D1"/>
</dbReference>
<dbReference type="NCBIfam" id="TIGR03506">
    <property type="entry name" value="FlgEFG_subfam"/>
    <property type="match status" value="1"/>
</dbReference>
<organism evidence="10 11">
    <name type="scientific">Pseudoduganella chitinolytica</name>
    <dbReference type="NCBI Taxonomy" id="34070"/>
    <lineage>
        <taxon>Bacteria</taxon>
        <taxon>Pseudomonadati</taxon>
        <taxon>Pseudomonadota</taxon>
        <taxon>Betaproteobacteria</taxon>
        <taxon>Burkholderiales</taxon>
        <taxon>Oxalobacteraceae</taxon>
        <taxon>Telluria group</taxon>
        <taxon>Pseudoduganella</taxon>
    </lineage>
</organism>
<dbReference type="InterPro" id="IPR011491">
    <property type="entry name" value="FlgE_D2"/>
</dbReference>
<dbReference type="InterPro" id="IPR001444">
    <property type="entry name" value="Flag_bb_rod_N"/>
</dbReference>
<evidence type="ECO:0000259" key="7">
    <source>
        <dbReference type="Pfam" id="PF06429"/>
    </source>
</evidence>
<comment type="similarity">
    <text evidence="2 5">Belongs to the flagella basal body rod proteins family.</text>
</comment>
<evidence type="ECO:0000256" key="1">
    <source>
        <dbReference type="ARBA" id="ARBA00004117"/>
    </source>
</evidence>
<dbReference type="SUPFAM" id="SSF117143">
    <property type="entry name" value="Flagellar hook protein flgE"/>
    <property type="match status" value="1"/>
</dbReference>
<accession>A0ABY8BAD8</accession>
<evidence type="ECO:0000259" key="6">
    <source>
        <dbReference type="Pfam" id="PF00460"/>
    </source>
</evidence>
<dbReference type="InterPro" id="IPR010930">
    <property type="entry name" value="Flg_bb/hook_C_dom"/>
</dbReference>
<evidence type="ECO:0000313" key="10">
    <source>
        <dbReference type="EMBL" id="WEF32855.1"/>
    </source>
</evidence>
<dbReference type="PANTHER" id="PTHR30435">
    <property type="entry name" value="FLAGELLAR PROTEIN"/>
    <property type="match status" value="1"/>
</dbReference>
<dbReference type="Pfam" id="PF00460">
    <property type="entry name" value="Flg_bb_rod"/>
    <property type="match status" value="1"/>
</dbReference>